<evidence type="ECO:0000313" key="1">
    <source>
        <dbReference type="EMBL" id="MBT1688476.1"/>
    </source>
</evidence>
<organism evidence="1 2">
    <name type="scientific">Dawidia soli</name>
    <dbReference type="NCBI Taxonomy" id="2782352"/>
    <lineage>
        <taxon>Bacteria</taxon>
        <taxon>Pseudomonadati</taxon>
        <taxon>Bacteroidota</taxon>
        <taxon>Cytophagia</taxon>
        <taxon>Cytophagales</taxon>
        <taxon>Chryseotaleaceae</taxon>
        <taxon>Dawidia</taxon>
    </lineage>
</organism>
<gene>
    <name evidence="1" type="ORF">KK078_18035</name>
</gene>
<dbReference type="PROSITE" id="PS51257">
    <property type="entry name" value="PROKAR_LIPOPROTEIN"/>
    <property type="match status" value="1"/>
</dbReference>
<dbReference type="EMBL" id="JAHESC010000026">
    <property type="protein sequence ID" value="MBT1688476.1"/>
    <property type="molecule type" value="Genomic_DNA"/>
</dbReference>
<dbReference type="Proteomes" id="UP001319180">
    <property type="component" value="Unassembled WGS sequence"/>
</dbReference>
<proteinExistence type="predicted"/>
<evidence type="ECO:0000313" key="2">
    <source>
        <dbReference type="Proteomes" id="UP001319180"/>
    </source>
</evidence>
<dbReference type="AlphaFoldDB" id="A0AAP2GIM7"/>
<accession>A0AAP2GIM7</accession>
<comment type="caution">
    <text evidence="1">The sequence shown here is derived from an EMBL/GenBank/DDBJ whole genome shotgun (WGS) entry which is preliminary data.</text>
</comment>
<reference evidence="1 2" key="1">
    <citation type="submission" date="2021-05" db="EMBL/GenBank/DDBJ databases">
        <title>A Polyphasic approach of four new species of the genus Ohtaekwangia: Ohtaekwangia histidinii sp. nov., Ohtaekwangia cretensis sp. nov., Ohtaekwangia indiensis sp. nov., Ohtaekwangia reichenbachii sp. nov. from diverse environment.</title>
        <authorList>
            <person name="Octaviana S."/>
        </authorList>
    </citation>
    <scope>NUCLEOTIDE SEQUENCE [LARGE SCALE GENOMIC DNA]</scope>
    <source>
        <strain evidence="1 2">PWU37</strain>
    </source>
</reference>
<keyword evidence="2" id="KW-1185">Reference proteome</keyword>
<name>A0AAP2GIM7_9BACT</name>
<sequence>MKRSTILLGLLIALAISCKDDDTAVKKETGYSFRDQELQGMIGGMVWTHRSGFATTEIVNGEKVIGIDLVQNISGEEVEDMQVPEGNYVFFDVPDAVGVYELSINWDANLASGNDESQTITLYNEATGVSHIATKGAIEILTITDTEVTGRIDARSESGTYINGNFTVALL</sequence>
<dbReference type="RefSeq" id="WP_254091702.1">
    <property type="nucleotide sequence ID" value="NZ_JAHESC010000026.1"/>
</dbReference>
<protein>
    <submittedName>
        <fullName evidence="1">Uncharacterized protein</fullName>
    </submittedName>
</protein>